<evidence type="ECO:0000313" key="2">
    <source>
        <dbReference type="Proteomes" id="UP000702544"/>
    </source>
</evidence>
<name>A0AAE4Z764_9BACT</name>
<proteinExistence type="predicted"/>
<evidence type="ECO:0000313" key="1">
    <source>
        <dbReference type="EMBL" id="NIR73717.1"/>
    </source>
</evidence>
<reference evidence="1 2" key="1">
    <citation type="submission" date="2020-01" db="EMBL/GenBank/DDBJ databases">
        <title>Genomes assembled from Gulf of Kutch pelagic sediment metagenomes.</title>
        <authorList>
            <person name="Chandrashekar M."/>
            <person name="Mahajan M.S."/>
            <person name="Dave K.J."/>
            <person name="Vatsa P."/>
            <person name="Nathani N.M."/>
        </authorList>
    </citation>
    <scope>NUCLEOTIDE SEQUENCE [LARGE SCALE GENOMIC DNA]</scope>
    <source>
        <strain evidence="1">KS3-K002</strain>
    </source>
</reference>
<feature type="non-terminal residue" evidence="1">
    <location>
        <position position="1"/>
    </location>
</feature>
<dbReference type="EMBL" id="JAACAK010000010">
    <property type="protein sequence ID" value="NIR73717.1"/>
    <property type="molecule type" value="Genomic_DNA"/>
</dbReference>
<comment type="caution">
    <text evidence="1">The sequence shown here is derived from an EMBL/GenBank/DDBJ whole genome shotgun (WGS) entry which is preliminary data.</text>
</comment>
<accession>A0AAE4Z764</accession>
<protein>
    <submittedName>
        <fullName evidence="1">Uncharacterized protein</fullName>
    </submittedName>
</protein>
<organism evidence="1 2">
    <name type="scientific">Candidatus Kutchimonas denitrificans</name>
    <dbReference type="NCBI Taxonomy" id="3056748"/>
    <lineage>
        <taxon>Bacteria</taxon>
        <taxon>Pseudomonadati</taxon>
        <taxon>Gemmatimonadota</taxon>
        <taxon>Gemmatimonadia</taxon>
        <taxon>Candidatus Palauibacterales</taxon>
        <taxon>Candidatus Palauibacteraceae</taxon>
        <taxon>Candidatus Kutchimonas</taxon>
    </lineage>
</organism>
<sequence length="58" mass="7131">SRPRTFIEGRYYAYSWQRQYDIDPSGDRMLLFRFEEEEIDLTVVVNWIESQRAQLAER</sequence>
<gene>
    <name evidence="1" type="ORF">GWO12_01175</name>
</gene>
<dbReference type="AlphaFoldDB" id="A0AAE4Z764"/>
<dbReference type="Proteomes" id="UP000702544">
    <property type="component" value="Unassembled WGS sequence"/>
</dbReference>